<gene>
    <name evidence="1" type="ORF">L798_10582</name>
</gene>
<reference evidence="1 2" key="1">
    <citation type="journal article" date="2014" name="Nat. Commun.">
        <title>Molecular traces of alternative social organization in a termite genome.</title>
        <authorList>
            <person name="Terrapon N."/>
            <person name="Li C."/>
            <person name="Robertson H.M."/>
            <person name="Ji L."/>
            <person name="Meng X."/>
            <person name="Booth W."/>
            <person name="Chen Z."/>
            <person name="Childers C.P."/>
            <person name="Glastad K.M."/>
            <person name="Gokhale K."/>
            <person name="Gowin J."/>
            <person name="Gronenberg W."/>
            <person name="Hermansen R.A."/>
            <person name="Hu H."/>
            <person name="Hunt B.G."/>
            <person name="Huylmans A.K."/>
            <person name="Khalil S.M."/>
            <person name="Mitchell R.D."/>
            <person name="Munoz-Torres M.C."/>
            <person name="Mustard J.A."/>
            <person name="Pan H."/>
            <person name="Reese J.T."/>
            <person name="Scharf M.E."/>
            <person name="Sun F."/>
            <person name="Vogel H."/>
            <person name="Xiao J."/>
            <person name="Yang W."/>
            <person name="Yang Z."/>
            <person name="Yang Z."/>
            <person name="Zhou J."/>
            <person name="Zhu J."/>
            <person name="Brent C.S."/>
            <person name="Elsik C.G."/>
            <person name="Goodisman M.A."/>
            <person name="Liberles D.A."/>
            <person name="Roe R.M."/>
            <person name="Vargo E.L."/>
            <person name="Vilcinskas A."/>
            <person name="Wang J."/>
            <person name="Bornberg-Bauer E."/>
            <person name="Korb J."/>
            <person name="Zhang G."/>
            <person name="Liebig J."/>
        </authorList>
    </citation>
    <scope>NUCLEOTIDE SEQUENCE [LARGE SCALE GENOMIC DNA]</scope>
    <source>
        <tissue evidence="1">Whole organism</tissue>
    </source>
</reference>
<dbReference type="AlphaFoldDB" id="A0A067QYU7"/>
<evidence type="ECO:0000313" key="2">
    <source>
        <dbReference type="Proteomes" id="UP000027135"/>
    </source>
</evidence>
<accession>A0A067QYU7</accession>
<dbReference type="EMBL" id="KK852822">
    <property type="protein sequence ID" value="KDR15516.1"/>
    <property type="molecule type" value="Genomic_DNA"/>
</dbReference>
<keyword evidence="2" id="KW-1185">Reference proteome</keyword>
<name>A0A067QYU7_ZOONE</name>
<protein>
    <submittedName>
        <fullName evidence="1">Uncharacterized protein</fullName>
    </submittedName>
</protein>
<evidence type="ECO:0000313" key="1">
    <source>
        <dbReference type="EMBL" id="KDR15516.1"/>
    </source>
</evidence>
<sequence>MNKFLAVKTRVKSLSRRRICRTERAEMSSLRGKVNIMDRQEVWRLAEAQTSIPLALTVDSERLLHREVQRFIERVQYFV</sequence>
<organism evidence="1 2">
    <name type="scientific">Zootermopsis nevadensis</name>
    <name type="common">Dampwood termite</name>
    <dbReference type="NCBI Taxonomy" id="136037"/>
    <lineage>
        <taxon>Eukaryota</taxon>
        <taxon>Metazoa</taxon>
        <taxon>Ecdysozoa</taxon>
        <taxon>Arthropoda</taxon>
        <taxon>Hexapoda</taxon>
        <taxon>Insecta</taxon>
        <taxon>Pterygota</taxon>
        <taxon>Neoptera</taxon>
        <taxon>Polyneoptera</taxon>
        <taxon>Dictyoptera</taxon>
        <taxon>Blattodea</taxon>
        <taxon>Blattoidea</taxon>
        <taxon>Termitoidae</taxon>
        <taxon>Termopsidae</taxon>
        <taxon>Zootermopsis</taxon>
    </lineage>
</organism>
<dbReference type="Proteomes" id="UP000027135">
    <property type="component" value="Unassembled WGS sequence"/>
</dbReference>
<proteinExistence type="predicted"/>
<dbReference type="InParanoid" id="A0A067QYU7"/>